<reference evidence="3" key="1">
    <citation type="submission" date="2021-02" db="EMBL/GenBank/DDBJ databases">
        <title>Genome sequence Cadophora malorum strain M34.</title>
        <authorList>
            <person name="Stefanovic E."/>
            <person name="Vu D."/>
            <person name="Scully C."/>
            <person name="Dijksterhuis J."/>
            <person name="Roader J."/>
            <person name="Houbraken J."/>
        </authorList>
    </citation>
    <scope>NUCLEOTIDE SEQUENCE</scope>
    <source>
        <strain evidence="3">M34</strain>
    </source>
</reference>
<evidence type="ECO:0000259" key="2">
    <source>
        <dbReference type="SMART" id="SM00355"/>
    </source>
</evidence>
<comment type="caution">
    <text evidence="3">The sequence shown here is derived from an EMBL/GenBank/DDBJ whole genome shotgun (WGS) entry which is preliminary data.</text>
</comment>
<proteinExistence type="predicted"/>
<feature type="domain" description="C2H2-type" evidence="2">
    <location>
        <begin position="1333"/>
        <end position="1357"/>
    </location>
</feature>
<evidence type="ECO:0000256" key="1">
    <source>
        <dbReference type="SAM" id="MobiDB-lite"/>
    </source>
</evidence>
<organism evidence="3 4">
    <name type="scientific">Cadophora malorum</name>
    <dbReference type="NCBI Taxonomy" id="108018"/>
    <lineage>
        <taxon>Eukaryota</taxon>
        <taxon>Fungi</taxon>
        <taxon>Dikarya</taxon>
        <taxon>Ascomycota</taxon>
        <taxon>Pezizomycotina</taxon>
        <taxon>Leotiomycetes</taxon>
        <taxon>Helotiales</taxon>
        <taxon>Ploettnerulaceae</taxon>
        <taxon>Cadophora</taxon>
    </lineage>
</organism>
<protein>
    <recommendedName>
        <fullName evidence="2">C2H2-type domain-containing protein</fullName>
    </recommendedName>
</protein>
<feature type="region of interest" description="Disordered" evidence="1">
    <location>
        <begin position="1874"/>
        <end position="1899"/>
    </location>
</feature>
<feature type="compositionally biased region" description="Basic and acidic residues" evidence="1">
    <location>
        <begin position="1796"/>
        <end position="1806"/>
    </location>
</feature>
<dbReference type="OrthoDB" id="4850289at2759"/>
<feature type="region of interest" description="Disordered" evidence="1">
    <location>
        <begin position="573"/>
        <end position="597"/>
    </location>
</feature>
<feature type="region of interest" description="Disordered" evidence="1">
    <location>
        <begin position="1947"/>
        <end position="2051"/>
    </location>
</feature>
<gene>
    <name evidence="3" type="ORF">IFR04_009853</name>
</gene>
<dbReference type="SMART" id="SM00355">
    <property type="entry name" value="ZnF_C2H2"/>
    <property type="match status" value="4"/>
</dbReference>
<feature type="compositionally biased region" description="Basic residues" evidence="1">
    <location>
        <begin position="2040"/>
        <end position="2051"/>
    </location>
</feature>
<feature type="region of interest" description="Disordered" evidence="1">
    <location>
        <begin position="21"/>
        <end position="74"/>
    </location>
</feature>
<feature type="domain" description="C2H2-type" evidence="2">
    <location>
        <begin position="1692"/>
        <end position="1718"/>
    </location>
</feature>
<dbReference type="Proteomes" id="UP000664132">
    <property type="component" value="Unassembled WGS sequence"/>
</dbReference>
<evidence type="ECO:0000313" key="4">
    <source>
        <dbReference type="Proteomes" id="UP000664132"/>
    </source>
</evidence>
<feature type="domain" description="C2H2-type" evidence="2">
    <location>
        <begin position="1405"/>
        <end position="1429"/>
    </location>
</feature>
<keyword evidence="4" id="KW-1185">Reference proteome</keyword>
<feature type="compositionally biased region" description="Basic and acidic residues" evidence="1">
    <location>
        <begin position="1874"/>
        <end position="1895"/>
    </location>
</feature>
<name>A0A8H7W6D4_9HELO</name>
<dbReference type="InterPro" id="IPR013087">
    <property type="entry name" value="Znf_C2H2_type"/>
</dbReference>
<accession>A0A8H7W6D4</accession>
<sequence>MAGNSPFNGCGDLWRSKKRYAGHDLDYQRPTQRSRRSIWNPFASSEPVYDPERYVGSPTPSPPSPTAEERAEQQRRTANFVDAASAVADIKRILRTAEVTNDPFDPDIEETDQAWIEKRAEIVRMLQSEKIGLLDVFQNLGFEKDSFQELLLLPPSHNQDLRLELQKENTIPYKEALGAEGRFSNTYDNLATKLAMLHFGLPIEPATYANVTNCGRDEGDDPEDDELDIPRVQRIFWSEKPLEFLDCYHERSYGFPMLRRPKPKTQNMVQPTVPTPRQLEQIETQHGSVARDQYARMSIQPTGSPLQLRGGGGNSQRYLFSRYGASIKLKAVDDEVSADEFRKAALEALDLHPDSKWTIVVDQFENSERYKRTPNKPFVRSFIISKGDFDKTWDSYLRDRISDENWAFSVDYYHLRMNGEKFTGPFSIPARGPHNTDVLNLGRLPASRPLRHKDATYLPSATPTQVDPLQSEQAETSVGIVFAYPNESSQHFENNAKSFTDSLKTLLPGGARSKTVSLYSNQLDKSIGGSGAPLDHSILYPLTANLRQYMAIQKRIFQQTGWTLVVHETITQPPSHWPPSSRPRSASQVTAPPQARKPREIATIYRNKEGREIKPTSQSFGNRALRLLGIDHNSDWEFAVDLYSNQLNRVNSATRALDFSHTVQITKASLEKKFEEDIKPRLFRGEADWNIAVRPSNENPVSTFTAFNVLPFKPSPTFPSPDMHPPFRPMLGQGIQGFDPKNQTFPYTTSSGPATQSAYIYGYGGKIMVEKSAESFQAGARWLLGLQRGGKGWSFTVDLHHTSPPTVIEILWDRYTEQFDKHIKDIPGNAEYPWPVFVRKCNKISTKDLTPSKNVRDCLVLRGKDKESYWKLPTPRYGRYGMNQIQDGFLSAMKVHYPGGIRRPTQDVILLNAHLGWDGVQITDEFYDAVNKHIDSYNADEIAVCEGVPPQGSHSAEVGIRLAGTERYSTFQRGDFAGLARAIRELSRAVLLDYDDTDNPALSLPDQFRVWISYAAREIDAASRLFDYAHSSDTAAELESWIEEEDVINSASCIWFRPEWKHFTVTEHLTSDSTDMDLTEDQRQMTFQWDSTKDATLQSFRTAFSSLSAGDVEKYTENFEIIVAKRNQRFVVNSSTTEDEWRQDIFDYFHNNQLTVMRNDGIQCIRDSSDPWGMYDSHQSKQPSYCLPKTGPKVLKHAKSRVRFFQDRPDNEIHNSEVIDGPPPVAQPSYKVRDIPGAKPPIFRTSEIPKFDAWMLKHTAQNQLQQRSWTQDQSVVEPGFAPAAPLYGDNLELAITVGPSMPTVFTQHLTPTDILELRKENRKLLNHVLEREFGCPICSETFKAYDNDAKMAHYKGHMDLLSSIGHCPMCEESWALFTIAQKKQHLMSDFAKRESDDIKHFWDDTRCPVCDLDLRGSLAENVTTHIASHVPGALKFCDRCGFDVLACTPAEKAHHGRICTRKTPAKKHGAPDPIMCESCGRQRTADSEKRKEHRSCGDGYFCIRCGLNLALLSLNDQQAHFKRCRVPSGGSGKYCKRCGKHLASMSVFGLASHNADCYRREPSSAAAYHGLSQAVDSQRLKNAADHADIIYRQNEVRAREQAVLAREQKLSRREKRKATASDHMMDQYQELAGAGVDSLTHATVSDWGTCPLPGCGRSFRETTSSETIGAHLRWHANNLADNGRITEIQDMGICPIPGCGFRLGTRSRKSIRDHFQTHTGLVPQTGSFQNTSTAMVFDGSAYHSTSLNAALAEFKRRLPDFREAHASLQKLAETAANAVTQIQRVKTQAQPRPRRTREQRETEEQERDAIFEASNLLGVIQAKEKHTSKSADDYIRALRGETITLRAELAALEEQYPDYEDFLLPEDVVEARSKAEEADQKLEEAEKKEERRRSEATVALGQATADLDARKKAFAASGGAGGSSGSNTFASSSGTVVAGPAGPLTGSTNVSNATQAGFAPSPPAPGFKTLPAPAPRQTRSARTGDKRKKATVDEADDMMSAGDGLASIGRSTSKREAKKMRMRDGSTGDGQGEPSSTPRRVVRSRKMTRDE</sequence>
<dbReference type="EMBL" id="JAFJYH010000167">
    <property type="protein sequence ID" value="KAG4417012.1"/>
    <property type="molecule type" value="Genomic_DNA"/>
</dbReference>
<feature type="domain" description="C2H2-type" evidence="2">
    <location>
        <begin position="1648"/>
        <end position="1675"/>
    </location>
</feature>
<feature type="region of interest" description="Disordered" evidence="1">
    <location>
        <begin position="1784"/>
        <end position="1806"/>
    </location>
</feature>
<evidence type="ECO:0000313" key="3">
    <source>
        <dbReference type="EMBL" id="KAG4417012.1"/>
    </source>
</evidence>